<protein>
    <submittedName>
        <fullName evidence="3">FAD-dependent oxidoreductase</fullName>
    </submittedName>
</protein>
<comment type="caution">
    <text evidence="3">The sequence shown here is derived from an EMBL/GenBank/DDBJ whole genome shotgun (WGS) entry which is preliminary data.</text>
</comment>
<dbReference type="OrthoDB" id="311718at2"/>
<dbReference type="EMBL" id="LANI01000033">
    <property type="protein sequence ID" value="KKJ75370.1"/>
    <property type="molecule type" value="Genomic_DNA"/>
</dbReference>
<evidence type="ECO:0000313" key="4">
    <source>
        <dbReference type="Proteomes" id="UP000034491"/>
    </source>
</evidence>
<dbReference type="STRING" id="1549748.WH95_18850"/>
<dbReference type="InterPro" id="IPR006076">
    <property type="entry name" value="FAD-dep_OxRdtase"/>
</dbReference>
<dbReference type="Gene3D" id="3.30.9.10">
    <property type="entry name" value="D-Amino Acid Oxidase, subunit A, domain 2"/>
    <property type="match status" value="1"/>
</dbReference>
<dbReference type="AlphaFoldDB" id="A0A0M2R5V7"/>
<dbReference type="PANTHER" id="PTHR13847:SF281">
    <property type="entry name" value="FAD DEPENDENT OXIDOREDUCTASE DOMAIN-CONTAINING PROTEIN"/>
    <property type="match status" value="1"/>
</dbReference>
<evidence type="ECO:0000259" key="2">
    <source>
        <dbReference type="Pfam" id="PF01266"/>
    </source>
</evidence>
<organism evidence="3 4">
    <name type="scientific">Kiloniella litopenaei</name>
    <dbReference type="NCBI Taxonomy" id="1549748"/>
    <lineage>
        <taxon>Bacteria</taxon>
        <taxon>Pseudomonadati</taxon>
        <taxon>Pseudomonadota</taxon>
        <taxon>Alphaproteobacteria</taxon>
        <taxon>Rhodospirillales</taxon>
        <taxon>Kiloniellaceae</taxon>
        <taxon>Kiloniella</taxon>
    </lineage>
</organism>
<dbReference type="SUPFAM" id="SSF51905">
    <property type="entry name" value="FAD/NAD(P)-binding domain"/>
    <property type="match status" value="1"/>
</dbReference>
<dbReference type="PANTHER" id="PTHR13847">
    <property type="entry name" value="SARCOSINE DEHYDROGENASE-RELATED"/>
    <property type="match status" value="1"/>
</dbReference>
<keyword evidence="1" id="KW-0560">Oxidoreductase</keyword>
<dbReference type="GO" id="GO:0005737">
    <property type="term" value="C:cytoplasm"/>
    <property type="evidence" value="ECO:0007669"/>
    <property type="project" value="TreeGrafter"/>
</dbReference>
<evidence type="ECO:0000256" key="1">
    <source>
        <dbReference type="ARBA" id="ARBA00023002"/>
    </source>
</evidence>
<dbReference type="InterPro" id="IPR036188">
    <property type="entry name" value="FAD/NAD-bd_sf"/>
</dbReference>
<feature type="domain" description="FAD dependent oxidoreductase" evidence="2">
    <location>
        <begin position="36"/>
        <end position="390"/>
    </location>
</feature>
<dbReference type="Pfam" id="PF01266">
    <property type="entry name" value="DAO"/>
    <property type="match status" value="1"/>
</dbReference>
<sequence>MALTSHTFSTDNHGWAELLPQRKPSKSLHGTHRVPWVVIGAGVTGLSAARRLAEHNPDDHILLLDARRLGQGASGRNSGYAVAISQFSGEFDPEQEKNYRRVERINAQGLNLLRQQVNDHKINCHWHEQGYYHTAADTKSLQEYENFKDHLNRLGYDHTLLGKDELTERLGTSLYQAGIHIPQGVLLQPAALVYGLGDTLPANVTLHENTPVLKINHGEPCVLELTDGQITADNVIVATNYEAPKLGFIKRYIMGSTLSGSFTRQLTKDELESLGSLKEWGVLSLHSGGATVRLTNDKRISLRNTAEYHGAVLMSDAFLAKRREIHRSAFDKRFPQLAQVPFEFSWSGVEGISQNFTNFFGRQTSNIFLAGGYNGSGVSRGTAFGAALADYACNMPSDLVSDCLASAPAKWIPPRPFLDIGAFFKVKSRFIGVGLDR</sequence>
<keyword evidence="4" id="KW-1185">Reference proteome</keyword>
<dbReference type="Gene3D" id="3.50.50.60">
    <property type="entry name" value="FAD/NAD(P)-binding domain"/>
    <property type="match status" value="1"/>
</dbReference>
<dbReference type="RefSeq" id="WP_046509951.1">
    <property type="nucleotide sequence ID" value="NZ_LANI01000033.1"/>
</dbReference>
<dbReference type="GO" id="GO:0016491">
    <property type="term" value="F:oxidoreductase activity"/>
    <property type="evidence" value="ECO:0007669"/>
    <property type="project" value="UniProtKB-KW"/>
</dbReference>
<name>A0A0M2R5V7_9PROT</name>
<gene>
    <name evidence="3" type="ORF">WH95_18850</name>
</gene>
<accession>A0A0M2R5V7</accession>
<dbReference type="Proteomes" id="UP000034491">
    <property type="component" value="Unassembled WGS sequence"/>
</dbReference>
<reference evidence="3 4" key="1">
    <citation type="submission" date="2015-03" db="EMBL/GenBank/DDBJ databases">
        <title>Genome sequence of Kiloniella sp. P1-1, isolated from the gut microflora of Pacific white shrimp, Penaeus vannamei.</title>
        <authorList>
            <person name="Shao Z."/>
            <person name="Wang L."/>
            <person name="Li X."/>
        </authorList>
    </citation>
    <scope>NUCLEOTIDE SEQUENCE [LARGE SCALE GENOMIC DNA]</scope>
    <source>
        <strain evidence="3 4">P1-1</strain>
    </source>
</reference>
<evidence type="ECO:0000313" key="3">
    <source>
        <dbReference type="EMBL" id="KKJ75370.1"/>
    </source>
</evidence>
<proteinExistence type="predicted"/>